<dbReference type="InterPro" id="IPR024079">
    <property type="entry name" value="MetalloPept_cat_dom_sf"/>
</dbReference>
<dbReference type="Pfam" id="PF00413">
    <property type="entry name" value="Peptidase_M10"/>
    <property type="match status" value="1"/>
</dbReference>
<feature type="signal peptide" evidence="5">
    <location>
        <begin position="1"/>
        <end position="19"/>
    </location>
</feature>
<keyword evidence="3" id="KW-0378">Hydrolase</keyword>
<dbReference type="RefSeq" id="WP_108343098.1">
    <property type="nucleotide sequence ID" value="NZ_PYXZ01000001.1"/>
</dbReference>
<keyword evidence="5" id="KW-0732">Signal</keyword>
<evidence type="ECO:0000259" key="6">
    <source>
        <dbReference type="SMART" id="SM00235"/>
    </source>
</evidence>
<dbReference type="GO" id="GO:0006508">
    <property type="term" value="P:proteolysis"/>
    <property type="evidence" value="ECO:0007669"/>
    <property type="project" value="UniProtKB-KW"/>
</dbReference>
<dbReference type="InterPro" id="IPR001818">
    <property type="entry name" value="Pept_M10_metallopeptidase"/>
</dbReference>
<dbReference type="EMBL" id="PYXZ01000001">
    <property type="protein sequence ID" value="PUA82912.1"/>
    <property type="molecule type" value="Genomic_DNA"/>
</dbReference>
<dbReference type="GO" id="GO:0004222">
    <property type="term" value="F:metalloendopeptidase activity"/>
    <property type="evidence" value="ECO:0007669"/>
    <property type="project" value="InterPro"/>
</dbReference>
<evidence type="ECO:0000313" key="7">
    <source>
        <dbReference type="EMBL" id="PUA82912.1"/>
    </source>
</evidence>
<evidence type="ECO:0000313" key="8">
    <source>
        <dbReference type="Proteomes" id="UP000244867"/>
    </source>
</evidence>
<feature type="chain" id="PRO_5039604152" description="Peptidase metallopeptidase domain-containing protein" evidence="5">
    <location>
        <begin position="20"/>
        <end position="346"/>
    </location>
</feature>
<comment type="caution">
    <text evidence="7">The sequence shown here is derived from an EMBL/GenBank/DDBJ whole genome shotgun (WGS) entry which is preliminary data.</text>
</comment>
<keyword evidence="2" id="KW-0479">Metal-binding</keyword>
<evidence type="ECO:0000256" key="4">
    <source>
        <dbReference type="ARBA" id="ARBA00022833"/>
    </source>
</evidence>
<evidence type="ECO:0000256" key="5">
    <source>
        <dbReference type="SAM" id="SignalP"/>
    </source>
</evidence>
<keyword evidence="1" id="KW-0645">Protease</keyword>
<dbReference type="GO" id="GO:0031012">
    <property type="term" value="C:extracellular matrix"/>
    <property type="evidence" value="ECO:0007669"/>
    <property type="project" value="InterPro"/>
</dbReference>
<feature type="domain" description="Peptidase metallopeptidase" evidence="6">
    <location>
        <begin position="162"/>
        <end position="322"/>
    </location>
</feature>
<name>A0A2R7Z2V5_9ACTN</name>
<dbReference type="SMART" id="SM00235">
    <property type="entry name" value="ZnMc"/>
    <property type="match status" value="1"/>
</dbReference>
<accession>A0A2R7Z2V5</accession>
<evidence type="ECO:0000256" key="1">
    <source>
        <dbReference type="ARBA" id="ARBA00022670"/>
    </source>
</evidence>
<evidence type="ECO:0000256" key="2">
    <source>
        <dbReference type="ARBA" id="ARBA00022723"/>
    </source>
</evidence>
<dbReference type="Gene3D" id="3.40.390.10">
    <property type="entry name" value="Collagenase (Catalytic Domain)"/>
    <property type="match status" value="1"/>
</dbReference>
<dbReference type="AlphaFoldDB" id="A0A2R7Z2V5"/>
<dbReference type="OrthoDB" id="4297752at2"/>
<dbReference type="SUPFAM" id="SSF55486">
    <property type="entry name" value="Metalloproteases ('zincins'), catalytic domain"/>
    <property type="match status" value="1"/>
</dbReference>
<keyword evidence="4" id="KW-0862">Zinc</keyword>
<dbReference type="InterPro" id="IPR006026">
    <property type="entry name" value="Peptidase_Metallo"/>
</dbReference>
<gene>
    <name evidence="7" type="ORF">C7S10_04240</name>
</gene>
<reference evidence="7 8" key="1">
    <citation type="submission" date="2018-03" db="EMBL/GenBank/DDBJ databases">
        <authorList>
            <person name="Keele B.F."/>
        </authorList>
    </citation>
    <scope>NUCLEOTIDE SEQUENCE [LARGE SCALE GENOMIC DNA]</scope>
    <source>
        <strain evidence="7 8">IB-3</strain>
    </source>
</reference>
<organism evidence="7 8">
    <name type="scientific">Nocardioides currus</name>
    <dbReference type="NCBI Taxonomy" id="2133958"/>
    <lineage>
        <taxon>Bacteria</taxon>
        <taxon>Bacillati</taxon>
        <taxon>Actinomycetota</taxon>
        <taxon>Actinomycetes</taxon>
        <taxon>Propionibacteriales</taxon>
        <taxon>Nocardioidaceae</taxon>
        <taxon>Nocardioides</taxon>
    </lineage>
</organism>
<dbReference type="GO" id="GO:0008270">
    <property type="term" value="F:zinc ion binding"/>
    <property type="evidence" value="ECO:0007669"/>
    <property type="project" value="InterPro"/>
</dbReference>
<protein>
    <recommendedName>
        <fullName evidence="6">Peptidase metallopeptidase domain-containing protein</fullName>
    </recommendedName>
</protein>
<proteinExistence type="predicted"/>
<evidence type="ECO:0000256" key="3">
    <source>
        <dbReference type="ARBA" id="ARBA00022801"/>
    </source>
</evidence>
<keyword evidence="8" id="KW-1185">Reference proteome</keyword>
<dbReference type="Proteomes" id="UP000244867">
    <property type="component" value="Unassembled WGS sequence"/>
</dbReference>
<sequence length="346" mass="35564">MKISDAVTRLCAVVAIVLAVAVAPVPVDSTQASPGLVESTGMLRAAFQVDPGQTVTVRGRVPAALARGRVTVLRHDGGTTATVASGRADARGRYVLETHAPLATGSYAHDVRVARSGKARTVKRFTISVVSGTKAPITTTTTPAPTFSQGDPNDWTYLGGTRVARWDPCSAITWSVTGTAPYAEASTDIQTALDRLATATGLRFVQVADAGTSTLDITWTNAAAEPRLAGTVVGLGGFSSYAPPIGPSQIASGYVLLDQEHTIPGGFTTVGSSWGKVLLHETSHALGLGHAAGIEQIMYPQVVLSPAELGAGDLTGLAAVGAGQGCFTSPVQGRTSVQARTVDYVD</sequence>